<dbReference type="EMBL" id="CP006773">
    <property type="protein sequence ID" value="AHD00499.1"/>
    <property type="molecule type" value="Genomic_DNA"/>
</dbReference>
<feature type="transmembrane region" description="Helical" evidence="1">
    <location>
        <begin position="12"/>
        <end position="31"/>
    </location>
</feature>
<accession>V9VS24</accession>
<evidence type="ECO:0000259" key="2">
    <source>
        <dbReference type="Pfam" id="PF05232"/>
    </source>
</evidence>
<proteinExistence type="predicted"/>
<dbReference type="PATRIC" id="fig|999552.6.peg.1436"/>
<gene>
    <name evidence="3" type="ORF">METH_07140</name>
</gene>
<evidence type="ECO:0000313" key="3">
    <source>
        <dbReference type="EMBL" id="AHD00499.1"/>
    </source>
</evidence>
<feature type="domain" description="Chlorhexidine efflux transporter" evidence="2">
    <location>
        <begin position="72"/>
        <end position="134"/>
    </location>
</feature>
<protein>
    <submittedName>
        <fullName evidence="3">Membrane protein</fullName>
    </submittedName>
</protein>
<dbReference type="Pfam" id="PF05232">
    <property type="entry name" value="BTP"/>
    <property type="match status" value="2"/>
</dbReference>
<keyword evidence="4" id="KW-1185">Reference proteome</keyword>
<organism evidence="3 4">
    <name type="scientific">Leisingera methylohalidivorans DSM 14336</name>
    <dbReference type="NCBI Taxonomy" id="999552"/>
    <lineage>
        <taxon>Bacteria</taxon>
        <taxon>Pseudomonadati</taxon>
        <taxon>Pseudomonadota</taxon>
        <taxon>Alphaproteobacteria</taxon>
        <taxon>Rhodobacterales</taxon>
        <taxon>Roseobacteraceae</taxon>
        <taxon>Leisingera</taxon>
    </lineage>
</organism>
<sequence>MRTAKDRFRHAILFEVLGLLLVTPVGAWLFHIPFQHFGAAALICSIVATLWNYVYNFAFDRVMQRQTGSTQKTVAQRILHAVMFELGLLLAMMPFLAWFLGVTLLEAFVMDIGFAGFYLVYAFVFNWVYDIVFPVPDAGAAEFANAG</sequence>
<dbReference type="InterPro" id="IPR058208">
    <property type="entry name" value="PACE"/>
</dbReference>
<dbReference type="InterPro" id="IPR007896">
    <property type="entry name" value="BTP_bacteria"/>
</dbReference>
<reference evidence="3 4" key="1">
    <citation type="submission" date="2013-09" db="EMBL/GenBank/DDBJ databases">
        <authorList>
            <consortium name="DOE Joint Genome Institute"/>
            <person name="Klenk H.-P."/>
            <person name="Huntemann M."/>
            <person name="Han J."/>
            <person name="Chen A."/>
            <person name="Kyrpides N."/>
            <person name="Mavromatis K."/>
            <person name="Markowitz V."/>
            <person name="Palaniappan K."/>
            <person name="Ivanova N."/>
            <person name="Schaumberg A."/>
            <person name="Pati A."/>
            <person name="Liolios K."/>
            <person name="Nordberg H.P."/>
            <person name="Cantor M.N."/>
            <person name="Hua S.X."/>
            <person name="Woyke T."/>
        </authorList>
    </citation>
    <scope>NUCLEOTIDE SEQUENCE [LARGE SCALE GENOMIC DNA]</scope>
    <source>
        <strain evidence="3 4">DSM 14336</strain>
    </source>
</reference>
<keyword evidence="1" id="KW-0472">Membrane</keyword>
<feature type="transmembrane region" description="Helical" evidence="1">
    <location>
        <begin position="37"/>
        <end position="58"/>
    </location>
</feature>
<dbReference type="NCBIfam" id="NF033664">
    <property type="entry name" value="PACE_transport"/>
    <property type="match status" value="1"/>
</dbReference>
<dbReference type="RefSeq" id="WP_024089704.1">
    <property type="nucleotide sequence ID" value="NC_023135.1"/>
</dbReference>
<evidence type="ECO:0000313" key="4">
    <source>
        <dbReference type="Proteomes" id="UP000018780"/>
    </source>
</evidence>
<dbReference type="AlphaFoldDB" id="V9VS24"/>
<feature type="domain" description="Chlorhexidine efflux transporter" evidence="2">
    <location>
        <begin position="2"/>
        <end position="65"/>
    </location>
</feature>
<evidence type="ECO:0000256" key="1">
    <source>
        <dbReference type="SAM" id="Phobius"/>
    </source>
</evidence>
<dbReference type="KEGG" id="lmd:METH_07140"/>
<feature type="transmembrane region" description="Helical" evidence="1">
    <location>
        <begin position="78"/>
        <end position="101"/>
    </location>
</feature>
<dbReference type="OrthoDB" id="1631120at2"/>
<name>V9VS24_9RHOB</name>
<dbReference type="HOGENOM" id="CLU_120004_0_0_5"/>
<keyword evidence="1" id="KW-1133">Transmembrane helix</keyword>
<dbReference type="Proteomes" id="UP000018780">
    <property type="component" value="Chromosome"/>
</dbReference>
<keyword evidence="1" id="KW-0812">Transmembrane</keyword>
<feature type="transmembrane region" description="Helical" evidence="1">
    <location>
        <begin position="107"/>
        <end position="129"/>
    </location>
</feature>